<dbReference type="RefSeq" id="XP_029221376.1">
    <property type="nucleotide sequence ID" value="XM_029362411.1"/>
</dbReference>
<dbReference type="AlphaFoldDB" id="A0A2A9MND7"/>
<reference evidence="2 3" key="1">
    <citation type="submission" date="2017-09" db="EMBL/GenBank/DDBJ databases">
        <title>Genome sequencing of Besnoitia besnoiti strain Bb-Ger1.</title>
        <authorList>
            <person name="Schares G."/>
            <person name="Venepally P."/>
            <person name="Lorenzi H.A."/>
        </authorList>
    </citation>
    <scope>NUCLEOTIDE SEQUENCE [LARGE SCALE GENOMIC DNA]</scope>
    <source>
        <strain evidence="2 3">Bb-Ger1</strain>
    </source>
</reference>
<proteinExistence type="predicted"/>
<feature type="region of interest" description="Disordered" evidence="1">
    <location>
        <begin position="278"/>
        <end position="316"/>
    </location>
</feature>
<evidence type="ECO:0000256" key="1">
    <source>
        <dbReference type="SAM" id="MobiDB-lite"/>
    </source>
</evidence>
<dbReference type="EMBL" id="NWUJ01000002">
    <property type="protein sequence ID" value="PFH37367.1"/>
    <property type="molecule type" value="Genomic_DNA"/>
</dbReference>
<comment type="caution">
    <text evidence="2">The sequence shown here is derived from an EMBL/GenBank/DDBJ whole genome shotgun (WGS) entry which is preliminary data.</text>
</comment>
<feature type="compositionally biased region" description="Basic and acidic residues" evidence="1">
    <location>
        <begin position="135"/>
        <end position="148"/>
    </location>
</feature>
<feature type="compositionally biased region" description="Polar residues" evidence="1">
    <location>
        <begin position="405"/>
        <end position="416"/>
    </location>
</feature>
<feature type="region of interest" description="Disordered" evidence="1">
    <location>
        <begin position="129"/>
        <end position="187"/>
    </location>
</feature>
<feature type="region of interest" description="Disordered" evidence="1">
    <location>
        <begin position="399"/>
        <end position="422"/>
    </location>
</feature>
<name>A0A2A9MND7_BESBE</name>
<dbReference type="VEuPathDB" id="ToxoDB:BESB_038250"/>
<gene>
    <name evidence="2" type="ORF">BESB_038250</name>
</gene>
<dbReference type="Proteomes" id="UP000224006">
    <property type="component" value="Chromosome II"/>
</dbReference>
<organism evidence="2 3">
    <name type="scientific">Besnoitia besnoiti</name>
    <name type="common">Apicomplexan protozoan</name>
    <dbReference type="NCBI Taxonomy" id="94643"/>
    <lineage>
        <taxon>Eukaryota</taxon>
        <taxon>Sar</taxon>
        <taxon>Alveolata</taxon>
        <taxon>Apicomplexa</taxon>
        <taxon>Conoidasida</taxon>
        <taxon>Coccidia</taxon>
        <taxon>Eucoccidiorida</taxon>
        <taxon>Eimeriorina</taxon>
        <taxon>Sarcocystidae</taxon>
        <taxon>Besnoitia</taxon>
    </lineage>
</organism>
<dbReference type="KEGG" id="bbes:BESB_038250"/>
<dbReference type="GeneID" id="40308806"/>
<sequence>MFLRVSSAVSGSDDRGDTTRARLLFEGCKTTTTEVIFSGKWADVLNFVRQEDVITFAYRDTSAGESDGSHPLVRVGDPEKDLDVVVHRLFPEKRVVMFTHAAGGEVQSLTQHGAEQFYPVWTPSSIPFQDATAHTTDHSKGTDSRERQTVNPVCASREFRPASRQDLAAPASEATTESGGVSRRSTLRQEPEPFFDISWVESSSIDGSVLSLAADRSCVPADDGPGQRALNESQSKEARAKAYAQSVESDVLSDVLNPEILKFCADVEQGTPSVRFHPSASWEASASAPPTDGGTRRVSKSSEPGLQGESRAESVISSSYGRLWEGGDLRNAYLRPVRSRSGVQLSKEANLRPPSARAGCPTQMLLSAEGGWDGPTDRHPVAGGGPVDPRRRMQNARLSPPYTDCQPSTPVHQQDIPTGRGRRHPANVLCTDPAQPLPPDTPASAGPEFSYSFPGKARALFYPEIYPDRVEVTDEFPDLAGPTHVGMPFPSAPPQMTLSPTALSMTWARSNAVLEAPVRHSLVWPVAAQGLSTPLAATPLHGPIYPVVSHPQSRSQLRPYHSYSMFQPAVARPNVYQSARLRPVNDMHDILTS</sequence>
<keyword evidence="3" id="KW-1185">Reference proteome</keyword>
<evidence type="ECO:0000313" key="2">
    <source>
        <dbReference type="EMBL" id="PFH37367.1"/>
    </source>
</evidence>
<feature type="compositionally biased region" description="Low complexity" evidence="1">
    <location>
        <begin position="278"/>
        <end position="290"/>
    </location>
</feature>
<accession>A0A2A9MND7</accession>
<dbReference type="OrthoDB" id="329657at2759"/>
<protein>
    <submittedName>
        <fullName evidence="2">Uncharacterized protein</fullName>
    </submittedName>
</protein>
<evidence type="ECO:0000313" key="3">
    <source>
        <dbReference type="Proteomes" id="UP000224006"/>
    </source>
</evidence>